<keyword evidence="4" id="KW-1185">Reference proteome</keyword>
<feature type="region of interest" description="Disordered" evidence="1">
    <location>
        <begin position="1"/>
        <end position="23"/>
    </location>
</feature>
<gene>
    <name evidence="3" type="ORF">SAMN04489750_0945</name>
</gene>
<accession>A0A2Y8ZMX7</accession>
<dbReference type="RefSeq" id="WP_109684329.1">
    <property type="nucleotide sequence ID" value="NZ_QGDN01000001.1"/>
</dbReference>
<evidence type="ECO:0000256" key="1">
    <source>
        <dbReference type="SAM" id="MobiDB-lite"/>
    </source>
</evidence>
<evidence type="ECO:0000313" key="3">
    <source>
        <dbReference type="EMBL" id="SSA33660.1"/>
    </source>
</evidence>
<reference evidence="4" key="1">
    <citation type="submission" date="2016-10" db="EMBL/GenBank/DDBJ databases">
        <authorList>
            <person name="Varghese N."/>
            <person name="Submissions S."/>
        </authorList>
    </citation>
    <scope>NUCLEOTIDE SEQUENCE [LARGE SCALE GENOMIC DNA]</scope>
    <source>
        <strain evidence="4">DSM 22951</strain>
    </source>
</reference>
<proteinExistence type="predicted"/>
<feature type="domain" description="SAV-6107-like HEPN" evidence="2">
    <location>
        <begin position="41"/>
        <end position="134"/>
    </location>
</feature>
<organism evidence="3 4">
    <name type="scientific">Branchiibius hedensis</name>
    <dbReference type="NCBI Taxonomy" id="672460"/>
    <lineage>
        <taxon>Bacteria</taxon>
        <taxon>Bacillati</taxon>
        <taxon>Actinomycetota</taxon>
        <taxon>Actinomycetes</taxon>
        <taxon>Micrococcales</taxon>
        <taxon>Dermacoccaceae</taxon>
        <taxon>Branchiibius</taxon>
    </lineage>
</organism>
<evidence type="ECO:0000259" key="2">
    <source>
        <dbReference type="Pfam" id="PF18726"/>
    </source>
</evidence>
<feature type="compositionally biased region" description="Low complexity" evidence="1">
    <location>
        <begin position="1"/>
        <end position="14"/>
    </location>
</feature>
<dbReference type="InterPro" id="IPR040891">
    <property type="entry name" value="HEPN_SAV_6107"/>
</dbReference>
<evidence type="ECO:0000313" key="4">
    <source>
        <dbReference type="Proteomes" id="UP000250028"/>
    </source>
</evidence>
<name>A0A2Y8ZMX7_9MICO</name>
<dbReference type="AlphaFoldDB" id="A0A2Y8ZMX7"/>
<sequence>MTATVSRPTRTTAPRPVPAPVTDPQVGDLLDRCRIGLLAAGNATSAADRFATAHLAALRAAAAILAARPLPARRTRLRSVWDIVPLVAPELAEWCQFFAATARRRAAVERGSAQVSAREADDLVRQVGLFLDDVTARLGLPPVTSTPPLLRPVVC</sequence>
<dbReference type="Pfam" id="PF18726">
    <property type="entry name" value="HEPN_SAV_6107"/>
    <property type="match status" value="1"/>
</dbReference>
<dbReference type="OrthoDB" id="4570063at2"/>
<dbReference type="EMBL" id="UESZ01000001">
    <property type="protein sequence ID" value="SSA33660.1"/>
    <property type="molecule type" value="Genomic_DNA"/>
</dbReference>
<dbReference type="Proteomes" id="UP000250028">
    <property type="component" value="Unassembled WGS sequence"/>
</dbReference>
<protein>
    <recommendedName>
        <fullName evidence="2">SAV-6107-like HEPN domain-containing protein</fullName>
    </recommendedName>
</protein>